<evidence type="ECO:0000313" key="2">
    <source>
        <dbReference type="Proteomes" id="UP000831701"/>
    </source>
</evidence>
<evidence type="ECO:0000313" key="1">
    <source>
        <dbReference type="EMBL" id="KAI3374336.1"/>
    </source>
</evidence>
<reference evidence="1" key="1">
    <citation type="submission" date="2022-04" db="EMBL/GenBank/DDBJ databases">
        <title>Jade perch genome.</title>
        <authorList>
            <person name="Chao B."/>
        </authorList>
    </citation>
    <scope>NUCLEOTIDE SEQUENCE</scope>
    <source>
        <strain evidence="1">CB-2022</strain>
    </source>
</reference>
<name>A0ACB8X2L1_9TELE</name>
<comment type="caution">
    <text evidence="1">The sequence shown here is derived from an EMBL/GenBank/DDBJ whole genome shotgun (WGS) entry which is preliminary data.</text>
</comment>
<keyword evidence="2" id="KW-1185">Reference proteome</keyword>
<protein>
    <submittedName>
        <fullName evidence="1">Uncharacterized protein</fullName>
    </submittedName>
</protein>
<organism evidence="1 2">
    <name type="scientific">Scortum barcoo</name>
    <name type="common">barcoo grunter</name>
    <dbReference type="NCBI Taxonomy" id="214431"/>
    <lineage>
        <taxon>Eukaryota</taxon>
        <taxon>Metazoa</taxon>
        <taxon>Chordata</taxon>
        <taxon>Craniata</taxon>
        <taxon>Vertebrata</taxon>
        <taxon>Euteleostomi</taxon>
        <taxon>Actinopterygii</taxon>
        <taxon>Neopterygii</taxon>
        <taxon>Teleostei</taxon>
        <taxon>Neoteleostei</taxon>
        <taxon>Acanthomorphata</taxon>
        <taxon>Eupercaria</taxon>
        <taxon>Centrarchiformes</taxon>
        <taxon>Terapontoidei</taxon>
        <taxon>Terapontidae</taxon>
        <taxon>Scortum</taxon>
    </lineage>
</organism>
<proteinExistence type="predicted"/>
<dbReference type="Proteomes" id="UP000831701">
    <property type="component" value="Chromosome 3"/>
</dbReference>
<dbReference type="EMBL" id="CM041533">
    <property type="protein sequence ID" value="KAI3374336.1"/>
    <property type="molecule type" value="Genomic_DNA"/>
</dbReference>
<accession>A0ACB8X2L1</accession>
<sequence>MASDRGVPGAGVYGELPPSYTRSQPPANPDLLRRPSYCHAAFALKQISKRDSERGFVPTSEPRRACFFGSAQAAESALARGLFGNVGKAVGQKAPLWIRARFQALLFSLGCHIQRHCGKVLFIGLLVFGALSVGLRVAAIETDIEQLWVEAGSRVSTELRYTKEKQGEESVFTSQMLIQTPKEEGTNILTQEALLVHMEAALSASKVQVSLFGKSWDLNKICYKSGVPIIENVMIERMIDKLFPCMIITPLDCFWEGAKLQGGSAYLPGMPDIQWMNLDPVKLMEELSQFTSLEGFKEMLDKAQVGHAYMNRPCLDPSDPDCPLSAPNKEQGESPDIAGRLQGGCHGFSWKFMHWQEELILGGRVKNTQDALLSAEALQTMFLLMSPKQLYEHFKDDYEIHDINWNEEKATAILESWQRKFVEVVHQSIPDNSSQSIHAFSTTTLNDIMKSFSDVSVIRVAGGYLLMLAYACVTMLRWDCAKSQGAVGLAGVLLVALSVAAGLGLCSLLGLSFNAATTQVLPFLALGIGVDDMFLLAHSFTEAGSNIPFKERTGDCLRRTGTSVALTSINNMIAFFMAALVPIPALRAFSLQAAIVVVFNFAMVLLIFPAILSLDLHRREDKRLDVLCCLYSPCSDRVIHLSPHELSDAGEQPHTPTTATAHTHQYTAGSTITTSTQITTTVQAFTQCDAAGQHIVTILPPTSQISTSPPSIIVCPTSQPQAITPSPTTTSVPDPYGSQLFTPTSSSTRDLLAQVEDSKSGKKCVPLPFLHWNLSSFAREKYAPLLLKPKSKAIVVVLFLGLLGLSLYGTTMVHDGLYLTDIVPRDTKEYDFIDAQFKYFSFYNMYLVTMDGFDYARSQRLLIQLHNAFNSVRYVVRDSDNKLPRMWLHYFQDWLRGLQASFDADWQAGRITSDSYRNGTEDGALAYKLLIQTGSKKEPFNYSQLTSRRLVDAEGLIPPEVFYIYLTVWVSNDPLGYAASQANFYPHPREWIHDKYDTTGENLRIPAAEPLEFAQFPFYLNGLRQASDFVEAIESVRAICDEFSRKGVFNYPNGYPFLFWEQYIGLRHWFLLAISVVLACTFLVCAILLLNPWTAGIIVFILAMMTVELFGIMGLIGIKLSAIPVVILIASVGIGVEFTVHIALGFLTAIGNRNKRSAVALEHMFAPVVDGAISTLLGVLMLAGSEFDFIMRYFFAVLAILTVLGMLNGLVLLPVVLSMTGPPAEVTPVDNASRLPTPSPEPPLPPPMTHHGYYTGHHNPRSSHQRAFSESSDSEYYSEMTTTSGIGEEDYKYCDRSAYIASHTNAPPATSHILLEASKNPSFPKLTVVKPFRENAAGGGRIETLNESSNNTQPPLGMVTCWDANKREQQQGLQRLQAQPSQHLPSDRAHFPGRTSQSGPRLQNGKAAQPNRTKGPSYGNSNSALPMQQGSSGGPVTMVTATASVTVAVHPTLPGAAYQGYMHEGFDTDSESDCFEAAKRTCGDKTNFSSCKRDSLELQDLEATQNQIEHELGKTQDP</sequence>
<gene>
    <name evidence="1" type="ORF">L3Q82_006176</name>
</gene>